<comment type="similarity">
    <text evidence="9 10">Belongs to the thiamine-phosphate synthase family.</text>
</comment>
<dbReference type="GO" id="GO:0005737">
    <property type="term" value="C:cytoplasm"/>
    <property type="evidence" value="ECO:0007669"/>
    <property type="project" value="TreeGrafter"/>
</dbReference>
<evidence type="ECO:0000256" key="9">
    <source>
        <dbReference type="HAMAP-Rule" id="MF_00097"/>
    </source>
</evidence>
<evidence type="ECO:0000256" key="4">
    <source>
        <dbReference type="ARBA" id="ARBA00022842"/>
    </source>
</evidence>
<proteinExistence type="inferred from homology"/>
<dbReference type="PANTHER" id="PTHR20857:SF15">
    <property type="entry name" value="THIAMINE-PHOSPHATE SYNTHASE"/>
    <property type="match status" value="1"/>
</dbReference>
<dbReference type="GO" id="GO:0004789">
    <property type="term" value="F:thiamine-phosphate diphosphorylase activity"/>
    <property type="evidence" value="ECO:0007669"/>
    <property type="project" value="UniProtKB-UniRule"/>
</dbReference>
<feature type="binding site" evidence="9">
    <location>
        <position position="271"/>
    </location>
    <ligand>
        <name>Mg(2+)</name>
        <dbReference type="ChEBI" id="CHEBI:18420"/>
    </ligand>
</feature>
<reference evidence="13 14" key="1">
    <citation type="submission" date="2011-02" db="EMBL/GenBank/DDBJ databases">
        <authorList>
            <person name="Nelson K.E."/>
            <person name="Sutton G."/>
            <person name="Torralba M."/>
            <person name="Durkin S."/>
            <person name="Harkins D."/>
            <person name="Montgomery R."/>
            <person name="Ziemer C."/>
            <person name="Klaassens E."/>
            <person name="Ocuiv P."/>
            <person name="Morrison M."/>
        </authorList>
    </citation>
    <scope>NUCLEOTIDE SEQUENCE [LARGE SCALE GENOMIC DNA]</scope>
    <source>
        <strain evidence="13 14">8</strain>
    </source>
</reference>
<name>E9SHX8_RUMAL</name>
<gene>
    <name evidence="9 13" type="primary">thiE</name>
    <name evidence="13" type="ORF">CUS_6956</name>
</gene>
<evidence type="ECO:0000256" key="6">
    <source>
        <dbReference type="ARBA" id="ARBA00047334"/>
    </source>
</evidence>
<feature type="binding site" evidence="9">
    <location>
        <begin position="335"/>
        <end position="337"/>
    </location>
    <ligand>
        <name>2-[(2R,5Z)-2-carboxy-4-methylthiazol-5(2H)-ylidene]ethyl phosphate</name>
        <dbReference type="ChEBI" id="CHEBI:62899"/>
    </ligand>
</feature>
<evidence type="ECO:0000313" key="14">
    <source>
        <dbReference type="Proteomes" id="UP000004259"/>
    </source>
</evidence>
<dbReference type="CDD" id="cd00564">
    <property type="entry name" value="TMP_TenI"/>
    <property type="match status" value="2"/>
</dbReference>
<dbReference type="HAMAP" id="MF_00097">
    <property type="entry name" value="TMP_synthase"/>
    <property type="match status" value="1"/>
</dbReference>
<dbReference type="SUPFAM" id="SSF51391">
    <property type="entry name" value="Thiamin phosphate synthase"/>
    <property type="match status" value="2"/>
</dbReference>
<feature type="domain" description="Thiamine phosphate synthase/TenI" evidence="12">
    <location>
        <begin position="5"/>
        <end position="180"/>
    </location>
</feature>
<dbReference type="eggNOG" id="COG0352">
    <property type="taxonomic scope" value="Bacteria"/>
</dbReference>
<feature type="domain" description="Thiamine phosphate synthase/TenI" evidence="12">
    <location>
        <begin position="208"/>
        <end position="388"/>
    </location>
</feature>
<evidence type="ECO:0000256" key="5">
    <source>
        <dbReference type="ARBA" id="ARBA00022977"/>
    </source>
</evidence>
<comment type="function">
    <text evidence="9">Condenses 4-methyl-5-(beta-hydroxyethyl)thiazole monophosphate (THZ-P) and 2-methyl-4-amino-5-hydroxymethyl pyrimidine pyrophosphate (HMP-PP) to form thiamine monophosphate (TMP).</text>
</comment>
<keyword evidence="4 9" id="KW-0460">Magnesium</keyword>
<dbReference type="InterPro" id="IPR034291">
    <property type="entry name" value="TMP_synthase"/>
</dbReference>
<keyword evidence="14" id="KW-1185">Reference proteome</keyword>
<dbReference type="NCBIfam" id="TIGR00693">
    <property type="entry name" value="thiE"/>
    <property type="match status" value="1"/>
</dbReference>
<dbReference type="InterPro" id="IPR022998">
    <property type="entry name" value="ThiamineP_synth_TenI"/>
</dbReference>
<dbReference type="GO" id="GO:0000287">
    <property type="term" value="F:magnesium ion binding"/>
    <property type="evidence" value="ECO:0007669"/>
    <property type="project" value="UniProtKB-UniRule"/>
</dbReference>
<dbReference type="Proteomes" id="UP000004259">
    <property type="component" value="Unassembled WGS sequence"/>
</dbReference>
<evidence type="ECO:0000259" key="12">
    <source>
        <dbReference type="Pfam" id="PF02581"/>
    </source>
</evidence>
<dbReference type="PANTHER" id="PTHR20857">
    <property type="entry name" value="THIAMINE-PHOSPHATE PYROPHOSPHORYLASE"/>
    <property type="match status" value="1"/>
</dbReference>
<evidence type="ECO:0000256" key="2">
    <source>
        <dbReference type="ARBA" id="ARBA00022679"/>
    </source>
</evidence>
<evidence type="ECO:0000256" key="7">
    <source>
        <dbReference type="ARBA" id="ARBA00047851"/>
    </source>
</evidence>
<evidence type="ECO:0000256" key="10">
    <source>
        <dbReference type="RuleBase" id="RU003826"/>
    </source>
</evidence>
<dbReference type="AlphaFoldDB" id="E9SHX8"/>
<feature type="binding site" evidence="9">
    <location>
        <position position="365"/>
    </location>
    <ligand>
        <name>2-[(2R,5Z)-2-carboxy-4-methylthiazol-5(2H)-ylidene]ethyl phosphate</name>
        <dbReference type="ChEBI" id="CHEBI:62899"/>
    </ligand>
</feature>
<keyword evidence="5 9" id="KW-0784">Thiamine biosynthesis</keyword>
<dbReference type="EMBL" id="ADKM02000134">
    <property type="protein sequence ID" value="EGC01151.1"/>
    <property type="molecule type" value="Genomic_DNA"/>
</dbReference>
<evidence type="ECO:0000256" key="3">
    <source>
        <dbReference type="ARBA" id="ARBA00022723"/>
    </source>
</evidence>
<comment type="catalytic activity">
    <reaction evidence="6 9 10">
        <text>4-methyl-5-(2-phosphooxyethyl)-thiazole + 4-amino-2-methyl-5-(diphosphooxymethyl)pyrimidine + H(+) = thiamine phosphate + diphosphate</text>
        <dbReference type="Rhea" id="RHEA:22328"/>
        <dbReference type="ChEBI" id="CHEBI:15378"/>
        <dbReference type="ChEBI" id="CHEBI:33019"/>
        <dbReference type="ChEBI" id="CHEBI:37575"/>
        <dbReference type="ChEBI" id="CHEBI:57841"/>
        <dbReference type="ChEBI" id="CHEBI:58296"/>
        <dbReference type="EC" id="2.5.1.3"/>
    </reaction>
</comment>
<dbReference type="EC" id="2.5.1.3" evidence="9"/>
<dbReference type="Gene3D" id="3.20.20.70">
    <property type="entry name" value="Aldolase class I"/>
    <property type="match status" value="2"/>
</dbReference>
<evidence type="ECO:0000256" key="8">
    <source>
        <dbReference type="ARBA" id="ARBA00047883"/>
    </source>
</evidence>
<dbReference type="GO" id="GO:0009228">
    <property type="term" value="P:thiamine biosynthetic process"/>
    <property type="evidence" value="ECO:0007669"/>
    <property type="project" value="UniProtKB-KW"/>
</dbReference>
<comment type="catalytic activity">
    <reaction evidence="7 9 10">
        <text>2-(2-carboxy-4-methylthiazol-5-yl)ethyl phosphate + 4-amino-2-methyl-5-(diphosphooxymethyl)pyrimidine + 2 H(+) = thiamine phosphate + CO2 + diphosphate</text>
        <dbReference type="Rhea" id="RHEA:47848"/>
        <dbReference type="ChEBI" id="CHEBI:15378"/>
        <dbReference type="ChEBI" id="CHEBI:16526"/>
        <dbReference type="ChEBI" id="CHEBI:33019"/>
        <dbReference type="ChEBI" id="CHEBI:37575"/>
        <dbReference type="ChEBI" id="CHEBI:57841"/>
        <dbReference type="ChEBI" id="CHEBI:62890"/>
        <dbReference type="EC" id="2.5.1.3"/>
    </reaction>
</comment>
<feature type="binding site" evidence="9">
    <location>
        <position position="290"/>
    </location>
    <ligand>
        <name>Mg(2+)</name>
        <dbReference type="ChEBI" id="CHEBI:18420"/>
    </ligand>
</feature>
<keyword evidence="3 9" id="KW-0479">Metal-binding</keyword>
<dbReference type="InterPro" id="IPR036206">
    <property type="entry name" value="ThiamineP_synth_sf"/>
</dbReference>
<organism evidence="13 14">
    <name type="scientific">Ruminococcus albus 8</name>
    <dbReference type="NCBI Taxonomy" id="246199"/>
    <lineage>
        <taxon>Bacteria</taxon>
        <taxon>Bacillati</taxon>
        <taxon>Bacillota</taxon>
        <taxon>Clostridia</taxon>
        <taxon>Eubacteriales</taxon>
        <taxon>Oscillospiraceae</taxon>
        <taxon>Ruminococcus</taxon>
    </lineage>
</organism>
<comment type="pathway">
    <text evidence="1 9 11">Cofactor biosynthesis; thiamine diphosphate biosynthesis; thiamine phosphate from 4-amino-2-methyl-5-diphosphomethylpyrimidine and 4-methyl-5-(2-phosphoethyl)-thiazole: step 1/1.</text>
</comment>
<dbReference type="Pfam" id="PF02581">
    <property type="entry name" value="TMP-TENI"/>
    <property type="match status" value="2"/>
</dbReference>
<sequence>MCKVVCVTALTLCENAHKQLEKIAESGADMLVLRAKELTEDEYKKLAARVMEMFAESSTKVVLHNFVGAALELGAECIHLPLGVLRGLDDDTKSKFRLIGASCHSTEDALEAQTLGAGYVTAGHVFKTDCKKGLAGRGLDFVRKVSGAVDIPVYGIGGISPENAGKVIRAGADGVCVMSGFMSGEPHMLTEKLREVMNMRITGDKLRLYAITDPALVKERGIVSCVESALKGGANIIQLRDKQCGHEGLVAQARELLPVCHKYGAPLIVNDDWQAAIEAGADGVHVGIEDAPVDEIRAKAGGGFMIGATAKTVAQAQNAQAAGADYLGVGALFPSPTKTNAIPVSKALFSEIAGAVSIPCVAIGGISLENIGTLAGMGAEGFAVVSAVFGADDIESRTARLKELISGMF</sequence>
<dbReference type="InterPro" id="IPR013785">
    <property type="entry name" value="Aldolase_TIM"/>
</dbReference>
<dbReference type="UniPathway" id="UPA00060">
    <property type="reaction ID" value="UER00141"/>
</dbReference>
<comment type="cofactor">
    <cofactor evidence="9">
        <name>Mg(2+)</name>
        <dbReference type="ChEBI" id="CHEBI:18420"/>
    </cofactor>
    <text evidence="9">Binds 1 Mg(2+) ion per subunit.</text>
</comment>
<comment type="caution">
    <text evidence="13">The sequence shown here is derived from an EMBL/GenBank/DDBJ whole genome shotgun (WGS) entry which is preliminary data.</text>
</comment>
<keyword evidence="2 9" id="KW-0808">Transferase</keyword>
<dbReference type="STRING" id="246199.CUS_6956"/>
<feature type="binding site" evidence="9">
    <location>
        <position position="338"/>
    </location>
    <ligand>
        <name>4-amino-2-methyl-5-(diphosphooxymethyl)pyrimidine</name>
        <dbReference type="ChEBI" id="CHEBI:57841"/>
    </ligand>
</feature>
<evidence type="ECO:0000256" key="11">
    <source>
        <dbReference type="RuleBase" id="RU004253"/>
    </source>
</evidence>
<comment type="catalytic activity">
    <reaction evidence="8 9 10">
        <text>2-[(2R,5Z)-2-carboxy-4-methylthiazol-5(2H)-ylidene]ethyl phosphate + 4-amino-2-methyl-5-(diphosphooxymethyl)pyrimidine + 2 H(+) = thiamine phosphate + CO2 + diphosphate</text>
        <dbReference type="Rhea" id="RHEA:47844"/>
        <dbReference type="ChEBI" id="CHEBI:15378"/>
        <dbReference type="ChEBI" id="CHEBI:16526"/>
        <dbReference type="ChEBI" id="CHEBI:33019"/>
        <dbReference type="ChEBI" id="CHEBI:37575"/>
        <dbReference type="ChEBI" id="CHEBI:57841"/>
        <dbReference type="ChEBI" id="CHEBI:62899"/>
        <dbReference type="EC" id="2.5.1.3"/>
    </reaction>
</comment>
<feature type="binding site" evidence="9">
    <location>
        <position position="309"/>
    </location>
    <ligand>
        <name>4-amino-2-methyl-5-(diphosphooxymethyl)pyrimidine</name>
        <dbReference type="ChEBI" id="CHEBI:57841"/>
    </ligand>
</feature>
<evidence type="ECO:0000256" key="1">
    <source>
        <dbReference type="ARBA" id="ARBA00005165"/>
    </source>
</evidence>
<feature type="binding site" evidence="9">
    <location>
        <position position="270"/>
    </location>
    <ligand>
        <name>4-amino-2-methyl-5-(diphosphooxymethyl)pyrimidine</name>
        <dbReference type="ChEBI" id="CHEBI:57841"/>
    </ligand>
</feature>
<dbReference type="FunFam" id="3.20.20.70:FF:000096">
    <property type="entry name" value="Thiamine-phosphate synthase"/>
    <property type="match status" value="1"/>
</dbReference>
<protein>
    <recommendedName>
        <fullName evidence="9">Thiamine-phosphate synthase</fullName>
        <shortName evidence="9">TP synthase</shortName>
        <shortName evidence="9">TPS</shortName>
        <ecNumber evidence="9">2.5.1.3</ecNumber>
    </recommendedName>
    <alternativeName>
        <fullName evidence="9">Thiamine-phosphate pyrophosphorylase</fullName>
        <shortName evidence="9">TMP pyrophosphorylase</shortName>
        <shortName evidence="9">TMP-PPase</shortName>
    </alternativeName>
</protein>
<dbReference type="RefSeq" id="WP_002853274.1">
    <property type="nucleotide sequence ID" value="NZ_ADKM02000134.1"/>
</dbReference>
<evidence type="ECO:0000313" key="13">
    <source>
        <dbReference type="EMBL" id="EGC01151.1"/>
    </source>
</evidence>
<accession>E9SHX8</accession>
<feature type="binding site" evidence="9">
    <location>
        <begin position="238"/>
        <end position="242"/>
    </location>
    <ligand>
        <name>4-amino-2-methyl-5-(diphosphooxymethyl)pyrimidine</name>
        <dbReference type="ChEBI" id="CHEBI:57841"/>
    </ligand>
</feature>
<feature type="binding site" evidence="9">
    <location>
        <begin position="385"/>
        <end position="386"/>
    </location>
    <ligand>
        <name>2-[(2R,5Z)-2-carboxy-4-methylthiazol-5(2H)-ylidene]ethyl phosphate</name>
        <dbReference type="ChEBI" id="CHEBI:62899"/>
    </ligand>
</feature>
<dbReference type="GO" id="GO:0009229">
    <property type="term" value="P:thiamine diphosphate biosynthetic process"/>
    <property type="evidence" value="ECO:0007669"/>
    <property type="project" value="UniProtKB-UniRule"/>
</dbReference>